<organism evidence="2 3">
    <name type="scientific">Iris pallida</name>
    <name type="common">Sweet iris</name>
    <dbReference type="NCBI Taxonomy" id="29817"/>
    <lineage>
        <taxon>Eukaryota</taxon>
        <taxon>Viridiplantae</taxon>
        <taxon>Streptophyta</taxon>
        <taxon>Embryophyta</taxon>
        <taxon>Tracheophyta</taxon>
        <taxon>Spermatophyta</taxon>
        <taxon>Magnoliopsida</taxon>
        <taxon>Liliopsida</taxon>
        <taxon>Asparagales</taxon>
        <taxon>Iridaceae</taxon>
        <taxon>Iridoideae</taxon>
        <taxon>Irideae</taxon>
        <taxon>Iris</taxon>
    </lineage>
</organism>
<evidence type="ECO:0000313" key="2">
    <source>
        <dbReference type="EMBL" id="KAJ6851931.1"/>
    </source>
</evidence>
<dbReference type="Proteomes" id="UP001140949">
    <property type="component" value="Unassembled WGS sequence"/>
</dbReference>
<gene>
    <name evidence="2" type="ORF">M6B38_256760</name>
</gene>
<protein>
    <submittedName>
        <fullName evidence="2">Protease Do-like 5, chloroplastic isoform X2</fullName>
    </submittedName>
</protein>
<keyword evidence="2" id="KW-0645">Protease</keyword>
<proteinExistence type="predicted"/>
<sequence length="72" mass="8278">MSLHLPSASHVGFFPSSVDSRTTCKKSTGRAGGPLDPPTSKSVTKMRERKRTKNLTWLGLRKYDFEVYYRWE</sequence>
<name>A0AAX6IFZ0_IRIPA</name>
<accession>A0AAX6IFZ0</accession>
<keyword evidence="3" id="KW-1185">Reference proteome</keyword>
<keyword evidence="2" id="KW-0378">Hydrolase</keyword>
<dbReference type="EMBL" id="JANAVB010001998">
    <property type="protein sequence ID" value="KAJ6851931.1"/>
    <property type="molecule type" value="Genomic_DNA"/>
</dbReference>
<comment type="caution">
    <text evidence="2">The sequence shown here is derived from an EMBL/GenBank/DDBJ whole genome shotgun (WGS) entry which is preliminary data.</text>
</comment>
<dbReference type="GO" id="GO:0006508">
    <property type="term" value="P:proteolysis"/>
    <property type="evidence" value="ECO:0007669"/>
    <property type="project" value="UniProtKB-KW"/>
</dbReference>
<feature type="region of interest" description="Disordered" evidence="1">
    <location>
        <begin position="1"/>
        <end position="48"/>
    </location>
</feature>
<dbReference type="AlphaFoldDB" id="A0AAX6IFZ0"/>
<reference evidence="2" key="1">
    <citation type="journal article" date="2023" name="GigaByte">
        <title>Genome assembly of the bearded iris, Iris pallida Lam.</title>
        <authorList>
            <person name="Bruccoleri R.E."/>
            <person name="Oakeley E.J."/>
            <person name="Faust A.M.E."/>
            <person name="Altorfer M."/>
            <person name="Dessus-Babus S."/>
            <person name="Burckhardt D."/>
            <person name="Oertli M."/>
            <person name="Naumann U."/>
            <person name="Petersen F."/>
            <person name="Wong J."/>
        </authorList>
    </citation>
    <scope>NUCLEOTIDE SEQUENCE</scope>
    <source>
        <strain evidence="2">GSM-AAB239-AS_SAM_17_03QT</strain>
    </source>
</reference>
<evidence type="ECO:0000313" key="3">
    <source>
        <dbReference type="Proteomes" id="UP001140949"/>
    </source>
</evidence>
<reference evidence="2" key="2">
    <citation type="submission" date="2023-04" db="EMBL/GenBank/DDBJ databases">
        <authorList>
            <person name="Bruccoleri R.E."/>
            <person name="Oakeley E.J."/>
            <person name="Faust A.-M."/>
            <person name="Dessus-Babus S."/>
            <person name="Altorfer M."/>
            <person name="Burckhardt D."/>
            <person name="Oertli M."/>
            <person name="Naumann U."/>
            <person name="Petersen F."/>
            <person name="Wong J."/>
        </authorList>
    </citation>
    <scope>NUCLEOTIDE SEQUENCE</scope>
    <source>
        <strain evidence="2">GSM-AAB239-AS_SAM_17_03QT</strain>
        <tissue evidence="2">Leaf</tissue>
    </source>
</reference>
<dbReference type="GO" id="GO:0008233">
    <property type="term" value="F:peptidase activity"/>
    <property type="evidence" value="ECO:0007669"/>
    <property type="project" value="UniProtKB-KW"/>
</dbReference>
<evidence type="ECO:0000256" key="1">
    <source>
        <dbReference type="SAM" id="MobiDB-lite"/>
    </source>
</evidence>